<dbReference type="KEGG" id="ful:C4N20_10900"/>
<keyword evidence="3 9" id="KW-0808">Transferase</keyword>
<dbReference type="Gene3D" id="3.40.50.720">
    <property type="entry name" value="NAD(P)-binding Rossmann-like Domain"/>
    <property type="match status" value="1"/>
</dbReference>
<keyword evidence="6 7" id="KW-0472">Membrane</keyword>
<gene>
    <name evidence="9" type="primary">wcaJ_1</name>
    <name evidence="9" type="ORF">NCTC12112_00736</name>
</gene>
<dbReference type="EMBL" id="LS483487">
    <property type="protein sequence ID" value="SQJ00456.1"/>
    <property type="molecule type" value="Genomic_DNA"/>
</dbReference>
<evidence type="ECO:0000256" key="4">
    <source>
        <dbReference type="ARBA" id="ARBA00022692"/>
    </source>
</evidence>
<evidence type="ECO:0000256" key="2">
    <source>
        <dbReference type="ARBA" id="ARBA00006464"/>
    </source>
</evidence>
<keyword evidence="4 7" id="KW-0812">Transmembrane</keyword>
<organism evidence="9 10">
    <name type="scientific">Fusobacterium ulcerans</name>
    <dbReference type="NCBI Taxonomy" id="861"/>
    <lineage>
        <taxon>Bacteria</taxon>
        <taxon>Fusobacteriati</taxon>
        <taxon>Fusobacteriota</taxon>
        <taxon>Fusobacteriia</taxon>
        <taxon>Fusobacteriales</taxon>
        <taxon>Fusobacteriaceae</taxon>
        <taxon>Fusobacterium</taxon>
    </lineage>
</organism>
<dbReference type="InterPro" id="IPR017475">
    <property type="entry name" value="EPS_sugar_tfrase"/>
</dbReference>
<accession>A0AAX2J7S1</accession>
<evidence type="ECO:0000256" key="7">
    <source>
        <dbReference type="SAM" id="Phobius"/>
    </source>
</evidence>
<evidence type="ECO:0000256" key="3">
    <source>
        <dbReference type="ARBA" id="ARBA00022679"/>
    </source>
</evidence>
<dbReference type="InterPro" id="IPR003362">
    <property type="entry name" value="Bact_transf"/>
</dbReference>
<dbReference type="Proteomes" id="UP000249008">
    <property type="component" value="Chromosome 1"/>
</dbReference>
<dbReference type="PANTHER" id="PTHR30576:SF0">
    <property type="entry name" value="UNDECAPRENYL-PHOSPHATE N-ACETYLGALACTOSAMINYL 1-PHOSPHATE TRANSFERASE-RELATED"/>
    <property type="match status" value="1"/>
</dbReference>
<evidence type="ECO:0000256" key="5">
    <source>
        <dbReference type="ARBA" id="ARBA00022989"/>
    </source>
</evidence>
<dbReference type="NCBIfam" id="TIGR03025">
    <property type="entry name" value="EPS_sugtrans"/>
    <property type="match status" value="1"/>
</dbReference>
<protein>
    <submittedName>
        <fullName evidence="9">Colanic biosynthesis UDP-glucose lipid carrier transferase</fullName>
    </submittedName>
</protein>
<evidence type="ECO:0000259" key="8">
    <source>
        <dbReference type="Pfam" id="PF02397"/>
    </source>
</evidence>
<dbReference type="GO" id="GO:0016020">
    <property type="term" value="C:membrane"/>
    <property type="evidence" value="ECO:0007669"/>
    <property type="project" value="UniProtKB-SubCell"/>
</dbReference>
<evidence type="ECO:0000313" key="9">
    <source>
        <dbReference type="EMBL" id="SQJ00456.1"/>
    </source>
</evidence>
<dbReference type="Pfam" id="PF02397">
    <property type="entry name" value="Bac_transf"/>
    <property type="match status" value="1"/>
</dbReference>
<feature type="domain" description="Bacterial sugar transferase" evidence="8">
    <location>
        <begin position="240"/>
        <end position="431"/>
    </location>
</feature>
<reference evidence="9 10" key="1">
    <citation type="submission" date="2018-06" db="EMBL/GenBank/DDBJ databases">
        <authorList>
            <consortium name="Pathogen Informatics"/>
            <person name="Doyle S."/>
        </authorList>
    </citation>
    <scope>NUCLEOTIDE SEQUENCE [LARGE SCALE GENOMIC DNA]</scope>
    <source>
        <strain evidence="9 10">NCTC12112</strain>
    </source>
</reference>
<sequence>MRHSRNAKIRIIYFLMLFFMYRSIFVYLGLSINTAVYGIFILISFFYYLLDLLNFNNYKYKTKDFIYSSIINFCGFCVFYFFYKKIEFINAFLFYDLFQNTLRYFLLICNKKVMNVAIIDSGDYTNKIADILKKNKQYNYVGYLNDEERNKEKYLGKITDIEKIVKEKNIESIIFTSRKQIINYSNIITNLKLQGIKIIDYISFLEKCEGKIDTEKIDELWIVMSDGFLVLNNTLQKRIKRFFDIVVSISMLTATLPIIVLTYILVKLDIGIKSPMKIIRNPAFFKQKRIGIKGNEFEIIKFRSMKIHDPAKFSKYASEDDNRITSVGKFIRKTRLDELPQLINVLRGEMSFVGPRPEWNELGREYEKKIKNYKLRYAVQPGLTGWAQVMYSYGASLEDAEIKLEYDLYYIKHQDFVMDMIIFFKTCKTVIFGKGR</sequence>
<feature type="transmembrane region" description="Helical" evidence="7">
    <location>
        <begin position="65"/>
        <end position="82"/>
    </location>
</feature>
<dbReference type="GO" id="GO:0016780">
    <property type="term" value="F:phosphotransferase activity, for other substituted phosphate groups"/>
    <property type="evidence" value="ECO:0007669"/>
    <property type="project" value="TreeGrafter"/>
</dbReference>
<dbReference type="PANTHER" id="PTHR30576">
    <property type="entry name" value="COLANIC BIOSYNTHESIS UDP-GLUCOSE LIPID CARRIER TRANSFERASE"/>
    <property type="match status" value="1"/>
</dbReference>
<keyword evidence="5 7" id="KW-1133">Transmembrane helix</keyword>
<proteinExistence type="inferred from homology"/>
<evidence type="ECO:0000256" key="1">
    <source>
        <dbReference type="ARBA" id="ARBA00004141"/>
    </source>
</evidence>
<comment type="similarity">
    <text evidence="2">Belongs to the bacterial sugar transferase family.</text>
</comment>
<comment type="subcellular location">
    <subcellularLocation>
        <location evidence="1">Membrane</location>
        <topology evidence="1">Multi-pass membrane protein</topology>
    </subcellularLocation>
</comment>
<name>A0AAX2J7S1_9FUSO</name>
<evidence type="ECO:0000256" key="6">
    <source>
        <dbReference type="ARBA" id="ARBA00023136"/>
    </source>
</evidence>
<evidence type="ECO:0000313" key="10">
    <source>
        <dbReference type="Proteomes" id="UP000249008"/>
    </source>
</evidence>
<dbReference type="AlphaFoldDB" id="A0AAX2J7S1"/>
<feature type="transmembrane region" description="Helical" evidence="7">
    <location>
        <begin position="242"/>
        <end position="266"/>
    </location>
</feature>